<dbReference type="AlphaFoldDB" id="K7AA29"/>
<dbReference type="EMBL" id="CP003837">
    <property type="protein sequence ID" value="AGH46509.1"/>
    <property type="molecule type" value="Genomic_DNA"/>
</dbReference>
<evidence type="ECO:0000313" key="3">
    <source>
        <dbReference type="Proteomes" id="UP000011864"/>
    </source>
</evidence>
<dbReference type="PATRIC" id="fig|1129794.4.peg.4388"/>
<dbReference type="OrthoDB" id="9802676at2"/>
<dbReference type="PANTHER" id="PTHR11079">
    <property type="entry name" value="CYTOSINE DEAMINASE FAMILY MEMBER"/>
    <property type="match status" value="1"/>
</dbReference>
<protein>
    <submittedName>
        <fullName evidence="2">CMP/dCMP deaminase</fullName>
    </submittedName>
</protein>
<proteinExistence type="predicted"/>
<dbReference type="Gene3D" id="3.40.140.10">
    <property type="entry name" value="Cytidine Deaminase, domain 2"/>
    <property type="match status" value="1"/>
</dbReference>
<organism evidence="2 3">
    <name type="scientific">Paraglaciecola psychrophila 170</name>
    <dbReference type="NCBI Taxonomy" id="1129794"/>
    <lineage>
        <taxon>Bacteria</taxon>
        <taxon>Pseudomonadati</taxon>
        <taxon>Pseudomonadota</taxon>
        <taxon>Gammaproteobacteria</taxon>
        <taxon>Alteromonadales</taxon>
        <taxon>Alteromonadaceae</taxon>
        <taxon>Paraglaciecola</taxon>
    </lineage>
</organism>
<dbReference type="PANTHER" id="PTHR11079:SF162">
    <property type="entry name" value="RIBOFLAVIN BIOSYNTHESIS PROTEIN PYRD, CHLOROPLASTIC"/>
    <property type="match status" value="1"/>
</dbReference>
<dbReference type="eggNOG" id="COG0590">
    <property type="taxonomic scope" value="Bacteria"/>
</dbReference>
<keyword evidence="3" id="KW-1185">Reference proteome</keyword>
<dbReference type="Pfam" id="PF00383">
    <property type="entry name" value="dCMP_cyt_deam_1"/>
    <property type="match status" value="1"/>
</dbReference>
<name>K7AA29_9ALTE</name>
<dbReference type="GO" id="GO:0003824">
    <property type="term" value="F:catalytic activity"/>
    <property type="evidence" value="ECO:0007669"/>
    <property type="project" value="InterPro"/>
</dbReference>
<dbReference type="KEGG" id="gps:C427_4407"/>
<feature type="domain" description="CMP/dCMP-type deaminase" evidence="1">
    <location>
        <begin position="52"/>
        <end position="158"/>
    </location>
</feature>
<dbReference type="CDD" id="cd01285">
    <property type="entry name" value="nucleoside_deaminase"/>
    <property type="match status" value="1"/>
</dbReference>
<dbReference type="RefSeq" id="WP_007640983.1">
    <property type="nucleotide sequence ID" value="NC_020514.1"/>
</dbReference>
<dbReference type="PROSITE" id="PS51747">
    <property type="entry name" value="CYT_DCMP_DEAMINASES_2"/>
    <property type="match status" value="1"/>
</dbReference>
<sequence length="204" mass="22710">MDHKFQAFNRRRMLQLAGVSIVGSSLSQKLFSKEVAMSDNRPYPPGKDPSSDQMQRHLKQANMVAKAAMDDGHHPFGAVLVAADNETVVMEQGNIDSVAHAESTIAQRAAKQFTPDELWGMTLYTTAEPCVMCAGTQYWANIGRMVYGMSERQLLDLTGNHTENPTLDVPSRYVFSRGQKAIRVWGPIDAVVEEIAALHVEFWK</sequence>
<dbReference type="Proteomes" id="UP000011864">
    <property type="component" value="Chromosome"/>
</dbReference>
<gene>
    <name evidence="2" type="ORF">C427_4407</name>
</gene>
<reference evidence="2 3" key="1">
    <citation type="journal article" date="2013" name="Genome Announc.">
        <title>Complete Genome Sequence of Glaciecola psychrophila Strain 170T.</title>
        <authorList>
            <person name="Yin J."/>
            <person name="Chen J."/>
            <person name="Liu G."/>
            <person name="Yu Y."/>
            <person name="Song L."/>
            <person name="Wang X."/>
            <person name="Qu X."/>
        </authorList>
    </citation>
    <scope>NUCLEOTIDE SEQUENCE [LARGE SCALE GENOMIC DNA]</scope>
    <source>
        <strain evidence="2 3">170</strain>
    </source>
</reference>
<dbReference type="HOGENOM" id="CLU_025810_5_1_6"/>
<evidence type="ECO:0000313" key="2">
    <source>
        <dbReference type="EMBL" id="AGH46509.1"/>
    </source>
</evidence>
<accession>K7AA29</accession>
<evidence type="ECO:0000259" key="1">
    <source>
        <dbReference type="PROSITE" id="PS51747"/>
    </source>
</evidence>
<dbReference type="STRING" id="1129794.C427_4407"/>
<dbReference type="InterPro" id="IPR016193">
    <property type="entry name" value="Cytidine_deaminase-like"/>
</dbReference>
<dbReference type="SUPFAM" id="SSF53927">
    <property type="entry name" value="Cytidine deaminase-like"/>
    <property type="match status" value="1"/>
</dbReference>
<dbReference type="InterPro" id="IPR002125">
    <property type="entry name" value="CMP_dCMP_dom"/>
</dbReference>